<sequence length="225" mass="25109">MNCNKKPPLDWHPSPASETISSPVSEVEILRATTIEPSPVFGISEEIPTIHSEERTEGTPALQAKEETFARALPERIPEVVEELLSPTMPLPAESSPINEIFQRLMRELSALTEETDLNSLLPPGCPKTLAARAFMLCLNLAARRVVMLWQSEPYGPIHIRPGPHFSVLIPLQVGDPEFEGEEDDDEDEGEQQEEEEEGGEEQHEEEIEEEGGVEEGYEEEAMDI</sequence>
<accession>A0A8C4QCK9</accession>
<feature type="region of interest" description="Disordered" evidence="1">
    <location>
        <begin position="1"/>
        <end position="21"/>
    </location>
</feature>
<dbReference type="InterPro" id="IPR006909">
    <property type="entry name" value="Rad21/Rec8_C_eu"/>
</dbReference>
<evidence type="ECO:0000313" key="4">
    <source>
        <dbReference type="Proteomes" id="UP000694388"/>
    </source>
</evidence>
<feature type="domain" description="Rad21/Rec8-like protein C-terminal eukaryotic" evidence="2">
    <location>
        <begin position="115"/>
        <end position="166"/>
    </location>
</feature>
<dbReference type="Proteomes" id="UP000694388">
    <property type="component" value="Unplaced"/>
</dbReference>
<reference evidence="3" key="1">
    <citation type="submission" date="2025-08" db="UniProtKB">
        <authorList>
            <consortium name="Ensembl"/>
        </authorList>
    </citation>
    <scope>IDENTIFICATION</scope>
</reference>
<reference evidence="3" key="2">
    <citation type="submission" date="2025-09" db="UniProtKB">
        <authorList>
            <consortium name="Ensembl"/>
        </authorList>
    </citation>
    <scope>IDENTIFICATION</scope>
</reference>
<dbReference type="Pfam" id="PF04824">
    <property type="entry name" value="Rad21_Rec8"/>
    <property type="match status" value="1"/>
</dbReference>
<dbReference type="AlphaFoldDB" id="A0A8C4QCK9"/>
<evidence type="ECO:0000256" key="1">
    <source>
        <dbReference type="SAM" id="MobiDB-lite"/>
    </source>
</evidence>
<keyword evidence="4" id="KW-1185">Reference proteome</keyword>
<dbReference type="Gene3D" id="1.10.10.580">
    <property type="entry name" value="Structural maintenance of chromosome 1. Chain E"/>
    <property type="match status" value="1"/>
</dbReference>
<feature type="region of interest" description="Disordered" evidence="1">
    <location>
        <begin position="177"/>
        <end position="225"/>
    </location>
</feature>
<evidence type="ECO:0000259" key="2">
    <source>
        <dbReference type="Pfam" id="PF04824"/>
    </source>
</evidence>
<protein>
    <recommendedName>
        <fullName evidence="2">Rad21/Rec8-like protein C-terminal eukaryotic domain-containing protein</fullName>
    </recommendedName>
</protein>
<dbReference type="InterPro" id="IPR036390">
    <property type="entry name" value="WH_DNA-bd_sf"/>
</dbReference>
<organism evidence="3 4">
    <name type="scientific">Eptatretus burgeri</name>
    <name type="common">Inshore hagfish</name>
    <dbReference type="NCBI Taxonomy" id="7764"/>
    <lineage>
        <taxon>Eukaryota</taxon>
        <taxon>Metazoa</taxon>
        <taxon>Chordata</taxon>
        <taxon>Craniata</taxon>
        <taxon>Vertebrata</taxon>
        <taxon>Cyclostomata</taxon>
        <taxon>Myxini</taxon>
        <taxon>Myxiniformes</taxon>
        <taxon>Myxinidae</taxon>
        <taxon>Eptatretinae</taxon>
        <taxon>Eptatretus</taxon>
    </lineage>
</organism>
<proteinExistence type="predicted"/>
<dbReference type="Ensembl" id="ENSEBUT00000013356.1">
    <property type="protein sequence ID" value="ENSEBUP00000012779.1"/>
    <property type="gene ID" value="ENSEBUG00000008112.1"/>
</dbReference>
<dbReference type="SUPFAM" id="SSF46785">
    <property type="entry name" value="Winged helix' DNA-binding domain"/>
    <property type="match status" value="1"/>
</dbReference>
<evidence type="ECO:0000313" key="3">
    <source>
        <dbReference type="Ensembl" id="ENSEBUP00000012779.1"/>
    </source>
</evidence>
<name>A0A8C4QCK9_EPTBU</name>
<dbReference type="InterPro" id="IPR023093">
    <property type="entry name" value="ScpA-like_C"/>
</dbReference>